<evidence type="ECO:0000259" key="6">
    <source>
        <dbReference type="PROSITE" id="PS51012"/>
    </source>
</evidence>
<reference evidence="7 8" key="1">
    <citation type="submission" date="2024-03" db="EMBL/GenBank/DDBJ databases">
        <title>Ignisphaera cupida sp. nov., a hyperthermophilic hydrolytic archaeon from a hot spring of Kamchatka, and proposal of Ignisphaeraceae fam. nov.</title>
        <authorList>
            <person name="Podosokorskaya O.A."/>
            <person name="Elcheninov A.G."/>
            <person name="Maltseva A.I."/>
            <person name="Zayulina K.S."/>
            <person name="Novikov A."/>
            <person name="Merkel A.Y."/>
        </authorList>
    </citation>
    <scope>NUCLEOTIDE SEQUENCE [LARGE SCALE GENOMIC DNA]</scope>
    <source>
        <strain evidence="7 8">38H-sp</strain>
    </source>
</reference>
<evidence type="ECO:0000256" key="4">
    <source>
        <dbReference type="ARBA" id="ARBA00023136"/>
    </source>
</evidence>
<evidence type="ECO:0000256" key="3">
    <source>
        <dbReference type="ARBA" id="ARBA00022989"/>
    </source>
</evidence>
<feature type="transmembrane region" description="Helical" evidence="5">
    <location>
        <begin position="232"/>
        <end position="250"/>
    </location>
</feature>
<proteinExistence type="inferred from homology"/>
<sequence>MDNRNKHSMPYRLYSVWFRHLRVYSQNLLANAFPPFAEPIIFLMGIGLGLGKFVNDINGVPFVEFLAIGILVSPAMYTASFECTFGTFIRLKFDKIYDGMLASPITANDLLIGEIIWAGTKGFFFSLCVLLVISLFGIFSPATVIIAPLIGFLTGIMFAAIAFIITSMVANIDQFNFYFTGVLSPMFFLSGVVFPLEGLPLWLRWISEALPLTHPVRILRSFSQGTLSITNLWDIVYIIIISFLAGWYGIKRLKRQMID</sequence>
<name>A0ABU9UBM9_9SPIR</name>
<keyword evidence="5" id="KW-0813">Transport</keyword>
<dbReference type="InterPro" id="IPR047817">
    <property type="entry name" value="ABC2_TM_bact-type"/>
</dbReference>
<accession>A0ABU9UBM9</accession>
<dbReference type="Proteomes" id="UP001466331">
    <property type="component" value="Unassembled WGS sequence"/>
</dbReference>
<feature type="transmembrane region" description="Helical" evidence="5">
    <location>
        <begin position="62"/>
        <end position="89"/>
    </location>
</feature>
<keyword evidence="5" id="KW-1003">Cell membrane</keyword>
<evidence type="ECO:0000256" key="5">
    <source>
        <dbReference type="RuleBase" id="RU361157"/>
    </source>
</evidence>
<dbReference type="Pfam" id="PF01061">
    <property type="entry name" value="ABC2_membrane"/>
    <property type="match status" value="1"/>
</dbReference>
<evidence type="ECO:0000313" key="8">
    <source>
        <dbReference type="Proteomes" id="UP001466331"/>
    </source>
</evidence>
<keyword evidence="4 5" id="KW-0472">Membrane</keyword>
<evidence type="ECO:0000313" key="7">
    <source>
        <dbReference type="EMBL" id="MEM5947582.1"/>
    </source>
</evidence>
<comment type="similarity">
    <text evidence="5">Belongs to the ABC-2 integral membrane protein family.</text>
</comment>
<feature type="transmembrane region" description="Helical" evidence="5">
    <location>
        <begin position="177"/>
        <end position="196"/>
    </location>
</feature>
<dbReference type="EMBL" id="JBCHKQ010000001">
    <property type="protein sequence ID" value="MEM5947582.1"/>
    <property type="molecule type" value="Genomic_DNA"/>
</dbReference>
<dbReference type="RefSeq" id="WP_420069025.1">
    <property type="nucleotide sequence ID" value="NZ_JBCHKQ010000001.1"/>
</dbReference>
<feature type="transmembrane region" description="Helical" evidence="5">
    <location>
        <begin position="145"/>
        <end position="165"/>
    </location>
</feature>
<dbReference type="InterPro" id="IPR000412">
    <property type="entry name" value="ABC_2_transport"/>
</dbReference>
<keyword evidence="8" id="KW-1185">Reference proteome</keyword>
<dbReference type="PANTHER" id="PTHR43229:SF2">
    <property type="entry name" value="NODULATION PROTEIN J"/>
    <property type="match status" value="1"/>
</dbReference>
<feature type="transmembrane region" description="Helical" evidence="5">
    <location>
        <begin position="28"/>
        <end position="50"/>
    </location>
</feature>
<gene>
    <name evidence="7" type="ORF">WKV44_03395</name>
</gene>
<dbReference type="PRINTS" id="PR00164">
    <property type="entry name" value="ABC2TRNSPORT"/>
</dbReference>
<keyword evidence="3 5" id="KW-1133">Transmembrane helix</keyword>
<evidence type="ECO:0000256" key="2">
    <source>
        <dbReference type="ARBA" id="ARBA00022692"/>
    </source>
</evidence>
<organism evidence="7 8">
    <name type="scientific">Rarispira pelagica</name>
    <dbReference type="NCBI Taxonomy" id="3141764"/>
    <lineage>
        <taxon>Bacteria</taxon>
        <taxon>Pseudomonadati</taxon>
        <taxon>Spirochaetota</taxon>
        <taxon>Spirochaetia</taxon>
        <taxon>Winmispirales</taxon>
        <taxon>Winmispiraceae</taxon>
        <taxon>Rarispira</taxon>
    </lineage>
</organism>
<dbReference type="InterPro" id="IPR013525">
    <property type="entry name" value="ABC2_TM"/>
</dbReference>
<dbReference type="InterPro" id="IPR051784">
    <property type="entry name" value="Nod_factor_ABC_transporter"/>
</dbReference>
<evidence type="ECO:0000256" key="1">
    <source>
        <dbReference type="ARBA" id="ARBA00004141"/>
    </source>
</evidence>
<feature type="transmembrane region" description="Helical" evidence="5">
    <location>
        <begin position="110"/>
        <end position="139"/>
    </location>
</feature>
<comment type="caution">
    <text evidence="7">The sequence shown here is derived from an EMBL/GenBank/DDBJ whole genome shotgun (WGS) entry which is preliminary data.</text>
</comment>
<comment type="subcellular location">
    <subcellularLocation>
        <location evidence="5">Cell membrane</location>
        <topology evidence="5">Multi-pass membrane protein</topology>
    </subcellularLocation>
    <subcellularLocation>
        <location evidence="1">Membrane</location>
        <topology evidence="1">Multi-pass membrane protein</topology>
    </subcellularLocation>
</comment>
<protein>
    <recommendedName>
        <fullName evidence="5">Transport permease protein</fullName>
    </recommendedName>
</protein>
<feature type="domain" description="ABC transmembrane type-2" evidence="6">
    <location>
        <begin position="30"/>
        <end position="256"/>
    </location>
</feature>
<keyword evidence="2 5" id="KW-0812">Transmembrane</keyword>
<dbReference type="PIRSF" id="PIRSF006648">
    <property type="entry name" value="DrrB"/>
    <property type="match status" value="1"/>
</dbReference>
<dbReference type="PROSITE" id="PS51012">
    <property type="entry name" value="ABC_TM2"/>
    <property type="match status" value="1"/>
</dbReference>
<dbReference type="PANTHER" id="PTHR43229">
    <property type="entry name" value="NODULATION PROTEIN J"/>
    <property type="match status" value="1"/>
</dbReference>